<feature type="non-terminal residue" evidence="1">
    <location>
        <position position="1"/>
    </location>
</feature>
<dbReference type="EMBL" id="GDID01001437">
    <property type="protein sequence ID" value="JAP95169.1"/>
    <property type="molecule type" value="Transcribed_RNA"/>
</dbReference>
<proteinExistence type="predicted"/>
<organism evidence="1">
    <name type="scientific">Trepomonas sp. PC1</name>
    <dbReference type="NCBI Taxonomy" id="1076344"/>
    <lineage>
        <taxon>Eukaryota</taxon>
        <taxon>Metamonada</taxon>
        <taxon>Diplomonadida</taxon>
        <taxon>Hexamitidae</taxon>
        <taxon>Hexamitinae</taxon>
        <taxon>Trepomonas</taxon>
    </lineage>
</organism>
<feature type="non-terminal residue" evidence="1">
    <location>
        <position position="113"/>
    </location>
</feature>
<name>A0A146KIT6_9EUKA</name>
<reference evidence="1" key="1">
    <citation type="submission" date="2015-07" db="EMBL/GenBank/DDBJ databases">
        <title>Adaptation to a free-living lifestyle via gene acquisitions in the diplomonad Trepomonas sp. PC1.</title>
        <authorList>
            <person name="Xu F."/>
            <person name="Jerlstrom-Hultqvist J."/>
            <person name="Kolisko M."/>
            <person name="Simpson A.G.B."/>
            <person name="Roger A.J."/>
            <person name="Svard S.G."/>
            <person name="Andersson J.O."/>
        </authorList>
    </citation>
    <scope>NUCLEOTIDE SEQUENCE</scope>
    <source>
        <strain evidence="1">PC1</strain>
    </source>
</reference>
<sequence length="113" mass="13191">NVSCFQIEDQVQNFEEDNNFDLGKSSFYKTDRAVDLQIGLQQIQIRFQQKPKVVNIQQLKSSLTKQLMQNNYNCVFNEIERGFEQFYTDKVAKSADEVSKAYKFVALLHIANE</sequence>
<gene>
    <name evidence="1" type="ORF">TPC1_11925</name>
</gene>
<protein>
    <submittedName>
        <fullName evidence="1">Condensin complex subunit 2</fullName>
    </submittedName>
</protein>
<evidence type="ECO:0000313" key="1">
    <source>
        <dbReference type="EMBL" id="JAP95169.1"/>
    </source>
</evidence>
<dbReference type="AlphaFoldDB" id="A0A146KIT6"/>
<accession>A0A146KIT6</accession>